<sequence length="65" mass="7368">MVLPGSSRYMSASQQTKLKKKDCSLLEDSHSSHLTEEVLVYCHKHEISLGTYPLHNTTRCSGSMW</sequence>
<keyword evidence="2" id="KW-1185">Reference proteome</keyword>
<protein>
    <submittedName>
        <fullName evidence="1">Uncharacterized protein</fullName>
    </submittedName>
</protein>
<dbReference type="Proteomes" id="UP000077248">
    <property type="component" value="Unassembled WGS sequence"/>
</dbReference>
<dbReference type="GeneID" id="29117048"/>
<accession>A0A177DCK3</accession>
<name>A0A177DCK3_ALTAL</name>
<dbReference type="EMBL" id="KV441489">
    <property type="protein sequence ID" value="OAG16579.1"/>
    <property type="molecule type" value="Genomic_DNA"/>
</dbReference>
<reference evidence="1 2" key="1">
    <citation type="submission" date="2016-05" db="EMBL/GenBank/DDBJ databases">
        <title>Comparative analysis of secretome profiles of manganese(II)-oxidizing ascomycete fungi.</title>
        <authorList>
            <consortium name="DOE Joint Genome Institute"/>
            <person name="Zeiner C.A."/>
            <person name="Purvine S.O."/>
            <person name="Zink E.M."/>
            <person name="Wu S."/>
            <person name="Pasa-Tolic L."/>
            <person name="Chaput D.L."/>
            <person name="Haridas S."/>
            <person name="Grigoriev I.V."/>
            <person name="Santelli C.M."/>
            <person name="Hansel C.M."/>
        </authorList>
    </citation>
    <scope>NUCLEOTIDE SEQUENCE [LARGE SCALE GENOMIC DNA]</scope>
    <source>
        <strain evidence="1 2">SRC1lrK2f</strain>
    </source>
</reference>
<proteinExistence type="predicted"/>
<evidence type="ECO:0000313" key="1">
    <source>
        <dbReference type="EMBL" id="OAG16579.1"/>
    </source>
</evidence>
<dbReference type="RefSeq" id="XP_018382000.1">
    <property type="nucleotide sequence ID" value="XM_018531454.1"/>
</dbReference>
<organism evidence="1 2">
    <name type="scientific">Alternaria alternata</name>
    <name type="common">Alternaria rot fungus</name>
    <name type="synonym">Torula alternata</name>
    <dbReference type="NCBI Taxonomy" id="5599"/>
    <lineage>
        <taxon>Eukaryota</taxon>
        <taxon>Fungi</taxon>
        <taxon>Dikarya</taxon>
        <taxon>Ascomycota</taxon>
        <taxon>Pezizomycotina</taxon>
        <taxon>Dothideomycetes</taxon>
        <taxon>Pleosporomycetidae</taxon>
        <taxon>Pleosporales</taxon>
        <taxon>Pleosporineae</taxon>
        <taxon>Pleosporaceae</taxon>
        <taxon>Alternaria</taxon>
        <taxon>Alternaria sect. Alternaria</taxon>
        <taxon>Alternaria alternata complex</taxon>
    </lineage>
</organism>
<dbReference type="AlphaFoldDB" id="A0A177DCK3"/>
<gene>
    <name evidence="1" type="ORF">CC77DRAFT_382969</name>
</gene>
<dbReference type="VEuPathDB" id="FungiDB:CC77DRAFT_382969"/>
<dbReference type="KEGG" id="aalt:CC77DRAFT_382969"/>
<evidence type="ECO:0000313" key="2">
    <source>
        <dbReference type="Proteomes" id="UP000077248"/>
    </source>
</evidence>